<accession>A0A8R1EFU7</accession>
<evidence type="ECO:0000313" key="2">
    <source>
        <dbReference type="Proteomes" id="UP000005237"/>
    </source>
</evidence>
<proteinExistence type="predicted"/>
<sequence length="66" mass="7422">MVPFTEKERSSIGGFTEFFFAAKAKLSESKKLDAVLQQEMEQVDIAWLHFLALGPLPLNLLIITVL</sequence>
<protein>
    <submittedName>
        <fullName evidence="1">Uncharacterized protein</fullName>
    </submittedName>
</protein>
<keyword evidence="2" id="KW-1185">Reference proteome</keyword>
<dbReference type="Proteomes" id="UP000005237">
    <property type="component" value="Unassembled WGS sequence"/>
</dbReference>
<dbReference type="EnsemblMetazoa" id="CJA34014.1">
    <property type="protein sequence ID" value="CJA34014.1"/>
    <property type="gene ID" value="WBGene00209861"/>
</dbReference>
<evidence type="ECO:0000313" key="1">
    <source>
        <dbReference type="EnsemblMetazoa" id="CJA34014.1"/>
    </source>
</evidence>
<reference evidence="1" key="2">
    <citation type="submission" date="2022-06" db="UniProtKB">
        <authorList>
            <consortium name="EnsemblMetazoa"/>
        </authorList>
    </citation>
    <scope>IDENTIFICATION</scope>
    <source>
        <strain evidence="1">DF5081</strain>
    </source>
</reference>
<reference evidence="2" key="1">
    <citation type="submission" date="2010-08" db="EMBL/GenBank/DDBJ databases">
        <authorList>
            <consortium name="Caenorhabditis japonica Sequencing Consortium"/>
            <person name="Wilson R.K."/>
        </authorList>
    </citation>
    <scope>NUCLEOTIDE SEQUENCE [LARGE SCALE GENOMIC DNA]</scope>
    <source>
        <strain evidence="2">DF5081</strain>
    </source>
</reference>
<name>A0A8R1EFU7_CAEJA</name>
<organism evidence="1 2">
    <name type="scientific">Caenorhabditis japonica</name>
    <dbReference type="NCBI Taxonomy" id="281687"/>
    <lineage>
        <taxon>Eukaryota</taxon>
        <taxon>Metazoa</taxon>
        <taxon>Ecdysozoa</taxon>
        <taxon>Nematoda</taxon>
        <taxon>Chromadorea</taxon>
        <taxon>Rhabditida</taxon>
        <taxon>Rhabditina</taxon>
        <taxon>Rhabditomorpha</taxon>
        <taxon>Rhabditoidea</taxon>
        <taxon>Rhabditidae</taxon>
        <taxon>Peloderinae</taxon>
        <taxon>Caenorhabditis</taxon>
    </lineage>
</organism>
<dbReference type="AlphaFoldDB" id="A0A8R1EFU7"/>